<gene>
    <name evidence="5" type="ORF">CQY20_13925</name>
</gene>
<evidence type="ECO:0000259" key="3">
    <source>
        <dbReference type="Pfam" id="PF09972"/>
    </source>
</evidence>
<dbReference type="Pfam" id="PF09972">
    <property type="entry name" value="DUF2207"/>
    <property type="match status" value="1"/>
</dbReference>
<evidence type="ECO:0000256" key="2">
    <source>
        <dbReference type="SAM" id="Phobius"/>
    </source>
</evidence>
<keyword evidence="2" id="KW-0812">Transmembrane</keyword>
<dbReference type="OrthoDB" id="143710at2"/>
<evidence type="ECO:0008006" key="7">
    <source>
        <dbReference type="Google" id="ProtNLM"/>
    </source>
</evidence>
<evidence type="ECO:0000313" key="6">
    <source>
        <dbReference type="Proteomes" id="UP000220914"/>
    </source>
</evidence>
<accession>A0A2A7N2H7</accession>
<feature type="domain" description="Predicted membrane protein YciQ-like C-terminal" evidence="4">
    <location>
        <begin position="295"/>
        <end position="522"/>
    </location>
</feature>
<reference evidence="5 6" key="1">
    <citation type="submission" date="2017-10" db="EMBL/GenBank/DDBJ databases">
        <title>The new phylogeny of genus Mycobacterium.</title>
        <authorList>
            <person name="Tortoli E."/>
            <person name="Trovato A."/>
            <person name="Cirillo D.M."/>
        </authorList>
    </citation>
    <scope>NUCLEOTIDE SEQUENCE [LARGE SCALE GENOMIC DNA]</scope>
    <source>
        <strain evidence="5 6">CCUG37673</strain>
    </source>
</reference>
<organism evidence="5 6">
    <name type="scientific">Mycolicibacterium agri</name>
    <name type="common">Mycobacterium agri</name>
    <dbReference type="NCBI Taxonomy" id="36811"/>
    <lineage>
        <taxon>Bacteria</taxon>
        <taxon>Bacillati</taxon>
        <taxon>Actinomycetota</taxon>
        <taxon>Actinomycetes</taxon>
        <taxon>Mycobacteriales</taxon>
        <taxon>Mycobacteriaceae</taxon>
        <taxon>Mycolicibacterium</taxon>
    </lineage>
</organism>
<feature type="domain" description="DUF2207" evidence="3">
    <location>
        <begin position="40"/>
        <end position="230"/>
    </location>
</feature>
<comment type="caution">
    <text evidence="5">The sequence shown here is derived from an EMBL/GenBank/DDBJ whole genome shotgun (WGS) entry which is preliminary data.</text>
</comment>
<evidence type="ECO:0000313" key="5">
    <source>
        <dbReference type="EMBL" id="PEG38272.1"/>
    </source>
</evidence>
<keyword evidence="2" id="KW-0472">Membrane</keyword>
<dbReference type="Proteomes" id="UP000220914">
    <property type="component" value="Unassembled WGS sequence"/>
</dbReference>
<dbReference type="Pfam" id="PF20990">
    <property type="entry name" value="DUF2207_C"/>
    <property type="match status" value="1"/>
</dbReference>
<name>A0A2A7N2H7_MYCAG</name>
<dbReference type="RefSeq" id="WP_097940672.1">
    <property type="nucleotide sequence ID" value="NZ_PDCP01000021.1"/>
</dbReference>
<feature type="region of interest" description="Disordered" evidence="1">
    <location>
        <begin position="573"/>
        <end position="595"/>
    </location>
</feature>
<keyword evidence="6" id="KW-1185">Reference proteome</keyword>
<feature type="transmembrane region" description="Helical" evidence="2">
    <location>
        <begin position="263"/>
        <end position="281"/>
    </location>
</feature>
<evidence type="ECO:0000259" key="4">
    <source>
        <dbReference type="Pfam" id="PF20990"/>
    </source>
</evidence>
<dbReference type="InterPro" id="IPR048389">
    <property type="entry name" value="YciQ-like_C"/>
</dbReference>
<proteinExistence type="predicted"/>
<dbReference type="EMBL" id="PDCP01000021">
    <property type="protein sequence ID" value="PEG38272.1"/>
    <property type="molecule type" value="Genomic_DNA"/>
</dbReference>
<protein>
    <recommendedName>
        <fullName evidence="7">DUF2207 domain-containing protein</fullName>
    </recommendedName>
</protein>
<feature type="transmembrane region" description="Helical" evidence="2">
    <location>
        <begin position="502"/>
        <end position="520"/>
    </location>
</feature>
<sequence>MRRLIGWSIPLMLIAIGLLWPLVFKGQSVETPADDPVVFSNFKADFRIDADGRMEAVETITAEFPSDRHGLFQWWDTANPNHPYVRQIPDVTSVTIDGEPALYQMLWTEGRRVRVAKIGDPDKYLSYGTHVFEIRYTVPGVLDPGDTAADRQFAESVGDVAAQSVFYWNVVAGSWNNRMQQVDISVTVPSDVTGAQCSVGYGVGEPCDGLTVSGNKIDLSKSYLGSRTPVTLRAGVDVPTPPRQEVWWPYTWDRIFGSSLAEMVAILTLTVVFGLGGFLWYRTTVEPSPGFPLQYAPPPGLGPVQTEYIRTEAVPKNALTATLFYLAERKMIQLQQINEQHWRITGLAEKSAWDRLDPVSRKVGLALRVNRPGEQFEAKKTVKSGEKLNKAKTDVAKAVEKWAFDSGLLVKRKKELWVRTANAIAFLAAGCCFLLWFGIPFTAVGLPFAAFFLATSRCWLPGVGTRRTAAGRELWSQAGGFHRLLTTDSAESRFDFAARKDLYTAYVPFAVAAGAAALWAKKYEMSMGAPAPQPDWFGTSSSTSSGWGLTGGSGGASFDSFESALSSSIGAYTASQSSSSGGSSGGGFSGGGGGG</sequence>
<feature type="compositionally biased region" description="Gly residues" evidence="1">
    <location>
        <begin position="582"/>
        <end position="595"/>
    </location>
</feature>
<evidence type="ECO:0000256" key="1">
    <source>
        <dbReference type="SAM" id="MobiDB-lite"/>
    </source>
</evidence>
<dbReference type="AlphaFoldDB" id="A0A2A7N2H7"/>
<feature type="non-terminal residue" evidence="5">
    <location>
        <position position="595"/>
    </location>
</feature>
<dbReference type="InterPro" id="IPR018702">
    <property type="entry name" value="DUF2207"/>
</dbReference>
<feature type="transmembrane region" description="Helical" evidence="2">
    <location>
        <begin position="416"/>
        <end position="439"/>
    </location>
</feature>
<keyword evidence="2" id="KW-1133">Transmembrane helix</keyword>